<accession>G3U2L5</accession>
<organism evidence="3 4">
    <name type="scientific">Loxodonta africana</name>
    <name type="common">African elephant</name>
    <dbReference type="NCBI Taxonomy" id="9785"/>
    <lineage>
        <taxon>Eukaryota</taxon>
        <taxon>Metazoa</taxon>
        <taxon>Chordata</taxon>
        <taxon>Craniata</taxon>
        <taxon>Vertebrata</taxon>
        <taxon>Euteleostomi</taxon>
        <taxon>Mammalia</taxon>
        <taxon>Eutheria</taxon>
        <taxon>Afrotheria</taxon>
        <taxon>Proboscidea</taxon>
        <taxon>Elephantidae</taxon>
        <taxon>Loxodonta</taxon>
    </lineage>
</organism>
<dbReference type="eggNOG" id="KOG2579">
    <property type="taxonomic scope" value="Eukaryota"/>
</dbReference>
<dbReference type="InterPro" id="IPR050373">
    <property type="entry name" value="Fibrinogen_C-term_domain"/>
</dbReference>
<dbReference type="Ensembl" id="ENSLAFT00000025944.1">
    <property type="protein sequence ID" value="ENSLAFP00000022073.1"/>
    <property type="gene ID" value="ENSLAFG00000031120.1"/>
</dbReference>
<dbReference type="PROSITE" id="PS00514">
    <property type="entry name" value="FIBRINOGEN_C_1"/>
    <property type="match status" value="1"/>
</dbReference>
<dbReference type="InterPro" id="IPR014716">
    <property type="entry name" value="Fibrinogen_a/b/g_C_1"/>
</dbReference>
<evidence type="ECO:0000256" key="1">
    <source>
        <dbReference type="ARBA" id="ARBA00023157"/>
    </source>
</evidence>
<dbReference type="GO" id="GO:0050776">
    <property type="term" value="P:regulation of immune response"/>
    <property type="evidence" value="ECO:0007669"/>
    <property type="project" value="TreeGrafter"/>
</dbReference>
<dbReference type="PANTHER" id="PTHR19143">
    <property type="entry name" value="FIBRINOGEN/TENASCIN/ANGIOPOEITIN"/>
    <property type="match status" value="1"/>
</dbReference>
<dbReference type="InParanoid" id="G3U2L5"/>
<dbReference type="PROSITE" id="PS51406">
    <property type="entry name" value="FIBRINOGEN_C_2"/>
    <property type="match status" value="1"/>
</dbReference>
<keyword evidence="1" id="KW-1015">Disulfide bond</keyword>
<dbReference type="CDD" id="cd00087">
    <property type="entry name" value="FReD"/>
    <property type="match status" value="1"/>
</dbReference>
<dbReference type="GO" id="GO:0005615">
    <property type="term" value="C:extracellular space"/>
    <property type="evidence" value="ECO:0007669"/>
    <property type="project" value="TreeGrafter"/>
</dbReference>
<dbReference type="Gene3D" id="3.90.215.10">
    <property type="entry name" value="Gamma Fibrinogen, chain A, domain 1"/>
    <property type="match status" value="1"/>
</dbReference>
<dbReference type="InterPro" id="IPR020837">
    <property type="entry name" value="Fibrinogen_CS"/>
</dbReference>
<dbReference type="NCBIfam" id="NF040941">
    <property type="entry name" value="GGGWT_bact"/>
    <property type="match status" value="1"/>
</dbReference>
<reference evidence="3" key="2">
    <citation type="submission" date="2025-08" db="UniProtKB">
        <authorList>
            <consortium name="Ensembl"/>
        </authorList>
    </citation>
    <scope>IDENTIFICATION</scope>
    <source>
        <strain evidence="3">Isolate ISIS603380</strain>
    </source>
</reference>
<dbReference type="HOGENOM" id="CLU_038628_6_0_1"/>
<dbReference type="OMA" id="CSKIRAQ"/>
<reference evidence="3 4" key="1">
    <citation type="submission" date="2009-06" db="EMBL/GenBank/DDBJ databases">
        <title>The Genome Sequence of Loxodonta africana (African elephant).</title>
        <authorList>
            <person name="Di Palma F."/>
            <person name="Heiman D."/>
            <person name="Young S."/>
            <person name="Johnson J."/>
            <person name="Lander E.S."/>
            <person name="Lindblad-Toh K."/>
        </authorList>
    </citation>
    <scope>NUCLEOTIDE SEQUENCE [LARGE SCALE GENOMIC DNA]</scope>
    <source>
        <strain evidence="3 4">Isolate ISIS603380</strain>
    </source>
</reference>
<dbReference type="PANTHER" id="PTHR19143:SF263">
    <property type="entry name" value="FIBRINOGEN-LIKE PROTEIN 1"/>
    <property type="match status" value="1"/>
</dbReference>
<dbReference type="SMART" id="SM00186">
    <property type="entry name" value="FBG"/>
    <property type="match status" value="1"/>
</dbReference>
<keyword evidence="4" id="KW-1185">Reference proteome</keyword>
<protein>
    <recommendedName>
        <fullName evidence="2">Fibrinogen C-terminal domain-containing protein</fullName>
    </recommendedName>
</protein>
<dbReference type="GO" id="GO:0050868">
    <property type="term" value="P:negative regulation of T cell activation"/>
    <property type="evidence" value="ECO:0007669"/>
    <property type="project" value="TreeGrafter"/>
</dbReference>
<dbReference type="GeneTree" id="ENSGT00940000164836"/>
<evidence type="ECO:0000259" key="2">
    <source>
        <dbReference type="PROSITE" id="PS51406"/>
    </source>
</evidence>
<dbReference type="Pfam" id="PF00147">
    <property type="entry name" value="Fibrinogen_C"/>
    <property type="match status" value="1"/>
</dbReference>
<reference evidence="3" key="3">
    <citation type="submission" date="2025-09" db="UniProtKB">
        <authorList>
            <consortium name="Ensembl"/>
        </authorList>
    </citation>
    <scope>IDENTIFICATION</scope>
    <source>
        <strain evidence="3">Isolate ISIS603380</strain>
    </source>
</reference>
<evidence type="ECO:0000313" key="3">
    <source>
        <dbReference type="Ensembl" id="ENSLAFP00000022073.1"/>
    </source>
</evidence>
<evidence type="ECO:0000313" key="4">
    <source>
        <dbReference type="Proteomes" id="UP000007646"/>
    </source>
</evidence>
<proteinExistence type="predicted"/>
<name>G3U2L5_LOXAF</name>
<dbReference type="InterPro" id="IPR002181">
    <property type="entry name" value="Fibrinogen_a/b/g_C_dom"/>
</dbReference>
<sequence>EGRDCSQIQVDNPSASSGVYVIQPEGAHTPFQAFCDMRDDGGWTVIQRREVDTEQSLDFERCWQEYKKGFGAVRGNHWLGLEHILDLTSQPGRRAELVVDLESVDNLMLQARYDDFRVGTEDELYRLHLGQYSGNAGDAFRGSGLKDNQEGSAFSTLDRDHDACTPCVDGDHTFVSCSLKRSGAGWWYSNCGQADLNGPRPQHEGDPVSLLWATDSPRQALRSSVLRVRTTSAP</sequence>
<dbReference type="InterPro" id="IPR036056">
    <property type="entry name" value="Fibrinogen-like_C"/>
</dbReference>
<dbReference type="SUPFAM" id="SSF56496">
    <property type="entry name" value="Fibrinogen C-terminal domain-like"/>
    <property type="match status" value="1"/>
</dbReference>
<dbReference type="Proteomes" id="UP000007646">
    <property type="component" value="Unassembled WGS sequence"/>
</dbReference>
<dbReference type="AlphaFoldDB" id="G3U2L5"/>
<feature type="domain" description="Fibrinogen C-terminal" evidence="2">
    <location>
        <begin position="1"/>
        <end position="232"/>
    </location>
</feature>